<feature type="compositionally biased region" description="Pro residues" evidence="6">
    <location>
        <begin position="176"/>
        <end position="195"/>
    </location>
</feature>
<dbReference type="PANTHER" id="PTHR14003">
    <property type="entry name" value="TRANSCRIPTIONAL REPRESSOR PROTEIN YY"/>
    <property type="match status" value="1"/>
</dbReference>
<evidence type="ECO:0000256" key="2">
    <source>
        <dbReference type="ARBA" id="ARBA00022737"/>
    </source>
</evidence>
<feature type="domain" description="C2H2-type" evidence="7">
    <location>
        <begin position="81"/>
        <end position="110"/>
    </location>
</feature>
<comment type="caution">
    <text evidence="8">The sequence shown here is derived from an EMBL/GenBank/DDBJ whole genome shotgun (WGS) entry which is preliminary data.</text>
</comment>
<dbReference type="PROSITE" id="PS00028">
    <property type="entry name" value="ZINC_FINGER_C2H2_1"/>
    <property type="match status" value="3"/>
</dbReference>
<feature type="domain" description="C2H2-type" evidence="7">
    <location>
        <begin position="111"/>
        <end position="133"/>
    </location>
</feature>
<dbReference type="GO" id="GO:0000978">
    <property type="term" value="F:RNA polymerase II cis-regulatory region sequence-specific DNA binding"/>
    <property type="evidence" value="ECO:0007669"/>
    <property type="project" value="TreeGrafter"/>
</dbReference>
<evidence type="ECO:0000256" key="5">
    <source>
        <dbReference type="PROSITE-ProRule" id="PRU00042"/>
    </source>
</evidence>
<evidence type="ECO:0000256" key="6">
    <source>
        <dbReference type="SAM" id="MobiDB-lite"/>
    </source>
</evidence>
<feature type="region of interest" description="Disordered" evidence="6">
    <location>
        <begin position="29"/>
        <end position="58"/>
    </location>
</feature>
<feature type="region of interest" description="Disordered" evidence="6">
    <location>
        <begin position="171"/>
        <end position="195"/>
    </location>
</feature>
<proteinExistence type="predicted"/>
<keyword evidence="3 5" id="KW-0863">Zinc-finger</keyword>
<dbReference type="Proteomes" id="UP000770661">
    <property type="component" value="Unassembled WGS sequence"/>
</dbReference>
<evidence type="ECO:0000259" key="7">
    <source>
        <dbReference type="PROSITE" id="PS50157"/>
    </source>
</evidence>
<dbReference type="AlphaFoldDB" id="A0A8J4YDP2"/>
<keyword evidence="1" id="KW-0479">Metal-binding</keyword>
<sequence length="195" mass="22793">MSLLPHRALCFPSRSYPALPSRQITPLSRQITPPSRQITPSSRQITPPSRAPQELPAKISSPRKIKQELEDTRNIEGDRVYRCEEDGCGRTFVRNEELTRHIRIHSGQRPFHCQKCWRRFVRRDHLTKHQRTHLPAHVKRSYNCPLPDCTHRYTRSDALTRHMWTAHHIRARQPTRPHPTPALRPPPPALLPPLI</sequence>
<dbReference type="FunFam" id="3.30.160.60:FF:000072">
    <property type="entry name" value="zinc finger protein 143 isoform X1"/>
    <property type="match status" value="1"/>
</dbReference>
<evidence type="ECO:0000256" key="1">
    <source>
        <dbReference type="ARBA" id="ARBA00022723"/>
    </source>
</evidence>
<evidence type="ECO:0000313" key="9">
    <source>
        <dbReference type="Proteomes" id="UP000770661"/>
    </source>
</evidence>
<dbReference type="SMART" id="SM00355">
    <property type="entry name" value="ZnF_C2H2"/>
    <property type="match status" value="3"/>
</dbReference>
<dbReference type="FunFam" id="3.30.160.60:FF:000110">
    <property type="entry name" value="Zinc finger protein-like"/>
    <property type="match status" value="1"/>
</dbReference>
<dbReference type="SUPFAM" id="SSF57667">
    <property type="entry name" value="beta-beta-alpha zinc fingers"/>
    <property type="match status" value="2"/>
</dbReference>
<dbReference type="InterPro" id="IPR036236">
    <property type="entry name" value="Znf_C2H2_sf"/>
</dbReference>
<gene>
    <name evidence="8" type="primary">egr1</name>
    <name evidence="8" type="ORF">GWK47_038655</name>
</gene>
<keyword evidence="2" id="KW-0677">Repeat</keyword>
<dbReference type="GO" id="GO:0008270">
    <property type="term" value="F:zinc ion binding"/>
    <property type="evidence" value="ECO:0007669"/>
    <property type="project" value="UniProtKB-KW"/>
</dbReference>
<dbReference type="OrthoDB" id="6333843at2759"/>
<protein>
    <submittedName>
        <fullName evidence="8">Early growth response protein 1</fullName>
    </submittedName>
</protein>
<keyword evidence="9" id="KW-1185">Reference proteome</keyword>
<dbReference type="GO" id="GO:0005667">
    <property type="term" value="C:transcription regulator complex"/>
    <property type="evidence" value="ECO:0007669"/>
    <property type="project" value="TreeGrafter"/>
</dbReference>
<dbReference type="Gene3D" id="3.30.160.60">
    <property type="entry name" value="Classic Zinc Finger"/>
    <property type="match status" value="3"/>
</dbReference>
<keyword evidence="4" id="KW-0862">Zinc</keyword>
<dbReference type="PANTHER" id="PTHR14003:SF19">
    <property type="entry name" value="YY2 TRANSCRIPTION FACTOR"/>
    <property type="match status" value="1"/>
</dbReference>
<reference evidence="8" key="1">
    <citation type="submission" date="2020-07" db="EMBL/GenBank/DDBJ databases">
        <title>The High-quality genome of the commercially important snow crab, Chionoecetes opilio.</title>
        <authorList>
            <person name="Jeong J.-H."/>
            <person name="Ryu S."/>
        </authorList>
    </citation>
    <scope>NUCLEOTIDE SEQUENCE</scope>
    <source>
        <strain evidence="8">MADBK_172401_WGS</strain>
        <tissue evidence="8">Digestive gland</tissue>
    </source>
</reference>
<organism evidence="8 9">
    <name type="scientific">Chionoecetes opilio</name>
    <name type="common">Atlantic snow crab</name>
    <name type="synonym">Cancer opilio</name>
    <dbReference type="NCBI Taxonomy" id="41210"/>
    <lineage>
        <taxon>Eukaryota</taxon>
        <taxon>Metazoa</taxon>
        <taxon>Ecdysozoa</taxon>
        <taxon>Arthropoda</taxon>
        <taxon>Crustacea</taxon>
        <taxon>Multicrustacea</taxon>
        <taxon>Malacostraca</taxon>
        <taxon>Eumalacostraca</taxon>
        <taxon>Eucarida</taxon>
        <taxon>Decapoda</taxon>
        <taxon>Pleocyemata</taxon>
        <taxon>Brachyura</taxon>
        <taxon>Eubrachyura</taxon>
        <taxon>Majoidea</taxon>
        <taxon>Majidae</taxon>
        <taxon>Chionoecetes</taxon>
    </lineage>
</organism>
<feature type="compositionally biased region" description="Polar residues" evidence="6">
    <location>
        <begin position="29"/>
        <end position="47"/>
    </location>
</feature>
<dbReference type="EMBL" id="JACEEZ010005639">
    <property type="protein sequence ID" value="KAG0725397.1"/>
    <property type="molecule type" value="Genomic_DNA"/>
</dbReference>
<name>A0A8J4YDP2_CHIOP</name>
<dbReference type="GO" id="GO:0031519">
    <property type="term" value="C:PcG protein complex"/>
    <property type="evidence" value="ECO:0007669"/>
    <property type="project" value="TreeGrafter"/>
</dbReference>
<dbReference type="GO" id="GO:0000785">
    <property type="term" value="C:chromatin"/>
    <property type="evidence" value="ECO:0007669"/>
    <property type="project" value="TreeGrafter"/>
</dbReference>
<evidence type="ECO:0000256" key="3">
    <source>
        <dbReference type="ARBA" id="ARBA00022771"/>
    </source>
</evidence>
<feature type="domain" description="C2H2-type" evidence="7">
    <location>
        <begin position="142"/>
        <end position="173"/>
    </location>
</feature>
<evidence type="ECO:0000313" key="8">
    <source>
        <dbReference type="EMBL" id="KAG0725397.1"/>
    </source>
</evidence>
<dbReference type="GO" id="GO:0000981">
    <property type="term" value="F:DNA-binding transcription factor activity, RNA polymerase II-specific"/>
    <property type="evidence" value="ECO:0007669"/>
    <property type="project" value="TreeGrafter"/>
</dbReference>
<dbReference type="Pfam" id="PF00096">
    <property type="entry name" value="zf-C2H2"/>
    <property type="match status" value="3"/>
</dbReference>
<accession>A0A8J4YDP2</accession>
<dbReference type="PROSITE" id="PS50157">
    <property type="entry name" value="ZINC_FINGER_C2H2_2"/>
    <property type="match status" value="3"/>
</dbReference>
<evidence type="ECO:0000256" key="4">
    <source>
        <dbReference type="ARBA" id="ARBA00022833"/>
    </source>
</evidence>
<dbReference type="InterPro" id="IPR013087">
    <property type="entry name" value="Znf_C2H2_type"/>
</dbReference>